<comment type="caution">
    <text evidence="1">The sequence shown here is derived from an EMBL/GenBank/DDBJ whole genome shotgun (WGS) entry which is preliminary data.</text>
</comment>
<dbReference type="EMBL" id="JAWHQM010000001">
    <property type="protein sequence ID" value="KAK5624702.1"/>
    <property type="molecule type" value="Genomic_DNA"/>
</dbReference>
<dbReference type="AlphaFoldDB" id="A0AAN7UC40"/>
<sequence length="65" mass="7089">MRDKESQTSDVLNDMLQDSLRDSSAVIRACSAAQLVQYDEGPGRGRAQDARCLGDFYHKGALAAE</sequence>
<keyword evidence="2" id="KW-1185">Reference proteome</keyword>
<proteinExistence type="predicted"/>
<evidence type="ECO:0000313" key="2">
    <source>
        <dbReference type="Proteomes" id="UP001305414"/>
    </source>
</evidence>
<evidence type="ECO:0000313" key="1">
    <source>
        <dbReference type="EMBL" id="KAK5624702.1"/>
    </source>
</evidence>
<protein>
    <submittedName>
        <fullName evidence="1">Uncharacterized protein</fullName>
    </submittedName>
</protein>
<accession>A0AAN7UC40</accession>
<dbReference type="Proteomes" id="UP001305414">
    <property type="component" value="Unassembled WGS sequence"/>
</dbReference>
<organism evidence="1 2">
    <name type="scientific">Xylaria bambusicola</name>
    <dbReference type="NCBI Taxonomy" id="326684"/>
    <lineage>
        <taxon>Eukaryota</taxon>
        <taxon>Fungi</taxon>
        <taxon>Dikarya</taxon>
        <taxon>Ascomycota</taxon>
        <taxon>Pezizomycotina</taxon>
        <taxon>Sordariomycetes</taxon>
        <taxon>Xylariomycetidae</taxon>
        <taxon>Xylariales</taxon>
        <taxon>Xylariaceae</taxon>
        <taxon>Xylaria</taxon>
    </lineage>
</organism>
<gene>
    <name evidence="1" type="ORF">RRF57_000418</name>
</gene>
<reference evidence="1 2" key="1">
    <citation type="submission" date="2023-10" db="EMBL/GenBank/DDBJ databases">
        <title>Draft genome sequence of Xylaria bambusicola isolate GMP-LS, the root and basal stem rot pathogen of sugarcane in Indonesia.</title>
        <authorList>
            <person name="Selvaraj P."/>
            <person name="Muralishankar V."/>
            <person name="Muruganantham S."/>
            <person name="Sp S."/>
            <person name="Haryani S."/>
            <person name="Lau K.J.X."/>
            <person name="Naqvi N.I."/>
        </authorList>
    </citation>
    <scope>NUCLEOTIDE SEQUENCE [LARGE SCALE GENOMIC DNA]</scope>
    <source>
        <strain evidence="1">GMP-LS</strain>
    </source>
</reference>
<name>A0AAN7UC40_9PEZI</name>